<dbReference type="WBParaSite" id="PEQ_0000655301-mRNA-1">
    <property type="protein sequence ID" value="PEQ_0000655301-mRNA-1"/>
    <property type="gene ID" value="PEQ_0000655301"/>
</dbReference>
<protein>
    <submittedName>
        <fullName evidence="2">Uncharacterized protein</fullName>
    </submittedName>
</protein>
<reference evidence="2" key="1">
    <citation type="submission" date="2022-11" db="UniProtKB">
        <authorList>
            <consortium name="WormBaseParasite"/>
        </authorList>
    </citation>
    <scope>IDENTIFICATION</scope>
</reference>
<evidence type="ECO:0000313" key="2">
    <source>
        <dbReference type="WBParaSite" id="PEQ_0000655301-mRNA-1"/>
    </source>
</evidence>
<evidence type="ECO:0000313" key="1">
    <source>
        <dbReference type="Proteomes" id="UP000887564"/>
    </source>
</evidence>
<keyword evidence="1" id="KW-1185">Reference proteome</keyword>
<accession>A0A914RP04</accession>
<name>A0A914RP04_PAREQ</name>
<proteinExistence type="predicted"/>
<dbReference type="Proteomes" id="UP000887564">
    <property type="component" value="Unplaced"/>
</dbReference>
<sequence>MLIAYMKGRDFRGGFCKFGLRPGLIEHKVDVLRADQVSLSITHLVCRSLLSSGTQSIHIGDFIVTLRRRNGDDFATIYQKVLCAAPTTPATSTELNAWDFSKRNIDGEQVIAVRGALMGKTSYCDLQGKREMRHNW</sequence>
<organism evidence="1 2">
    <name type="scientific">Parascaris equorum</name>
    <name type="common">Equine roundworm</name>
    <dbReference type="NCBI Taxonomy" id="6256"/>
    <lineage>
        <taxon>Eukaryota</taxon>
        <taxon>Metazoa</taxon>
        <taxon>Ecdysozoa</taxon>
        <taxon>Nematoda</taxon>
        <taxon>Chromadorea</taxon>
        <taxon>Rhabditida</taxon>
        <taxon>Spirurina</taxon>
        <taxon>Ascaridomorpha</taxon>
        <taxon>Ascaridoidea</taxon>
        <taxon>Ascarididae</taxon>
        <taxon>Parascaris</taxon>
    </lineage>
</organism>
<dbReference type="AlphaFoldDB" id="A0A914RP04"/>